<feature type="compositionally biased region" description="Polar residues" evidence="1">
    <location>
        <begin position="68"/>
        <end position="82"/>
    </location>
</feature>
<name>A0AA86SCK3_9FABA</name>
<reference evidence="2" key="1">
    <citation type="submission" date="2023-10" db="EMBL/GenBank/DDBJ databases">
        <authorList>
            <person name="Domelevo Entfellner J.-B."/>
        </authorList>
    </citation>
    <scope>NUCLEOTIDE SEQUENCE</scope>
</reference>
<organism evidence="2 3">
    <name type="scientific">Sphenostylis stenocarpa</name>
    <dbReference type="NCBI Taxonomy" id="92480"/>
    <lineage>
        <taxon>Eukaryota</taxon>
        <taxon>Viridiplantae</taxon>
        <taxon>Streptophyta</taxon>
        <taxon>Embryophyta</taxon>
        <taxon>Tracheophyta</taxon>
        <taxon>Spermatophyta</taxon>
        <taxon>Magnoliopsida</taxon>
        <taxon>eudicotyledons</taxon>
        <taxon>Gunneridae</taxon>
        <taxon>Pentapetalae</taxon>
        <taxon>rosids</taxon>
        <taxon>fabids</taxon>
        <taxon>Fabales</taxon>
        <taxon>Fabaceae</taxon>
        <taxon>Papilionoideae</taxon>
        <taxon>50 kb inversion clade</taxon>
        <taxon>NPAAA clade</taxon>
        <taxon>indigoferoid/millettioid clade</taxon>
        <taxon>Phaseoleae</taxon>
        <taxon>Sphenostylis</taxon>
    </lineage>
</organism>
<sequence length="156" mass="17489">MTLVQQLTGLSRSNRYADQEEEEIDDDDDNPPSQKPAKHDSGGSMAVIGDKESERENVIMVRNEENEASSVITEENNCSSSIGENQVNSCFMEREGPRLEPPLNPYTTMLPSSSGEFVYSSQPLLNYSDSLFFSHNMRTSIPSSTTLEGMKEFREH</sequence>
<feature type="compositionally biased region" description="Polar residues" evidence="1">
    <location>
        <begin position="1"/>
        <end position="16"/>
    </location>
</feature>
<dbReference type="Gramene" id="rna-AYBTSS11_LOCUS15023">
    <property type="protein sequence ID" value="CAJ1951917.1"/>
    <property type="gene ID" value="gene-AYBTSS11_LOCUS15023"/>
</dbReference>
<dbReference type="AlphaFoldDB" id="A0AA86SCK3"/>
<proteinExistence type="predicted"/>
<accession>A0AA86SCK3</accession>
<evidence type="ECO:0000313" key="2">
    <source>
        <dbReference type="EMBL" id="CAJ1951917.1"/>
    </source>
</evidence>
<gene>
    <name evidence="2" type="ORF">AYBTSS11_LOCUS15023</name>
</gene>
<dbReference type="Proteomes" id="UP001189624">
    <property type="component" value="Chromosome 4"/>
</dbReference>
<evidence type="ECO:0000313" key="3">
    <source>
        <dbReference type="Proteomes" id="UP001189624"/>
    </source>
</evidence>
<feature type="compositionally biased region" description="Basic and acidic residues" evidence="1">
    <location>
        <begin position="49"/>
        <end position="65"/>
    </location>
</feature>
<protein>
    <submittedName>
        <fullName evidence="2">Uncharacterized protein</fullName>
    </submittedName>
</protein>
<feature type="region of interest" description="Disordered" evidence="1">
    <location>
        <begin position="1"/>
        <end position="82"/>
    </location>
</feature>
<keyword evidence="3" id="KW-1185">Reference proteome</keyword>
<feature type="compositionally biased region" description="Acidic residues" evidence="1">
    <location>
        <begin position="19"/>
        <end position="30"/>
    </location>
</feature>
<evidence type="ECO:0000256" key="1">
    <source>
        <dbReference type="SAM" id="MobiDB-lite"/>
    </source>
</evidence>
<dbReference type="EMBL" id="OY731401">
    <property type="protein sequence ID" value="CAJ1951917.1"/>
    <property type="molecule type" value="Genomic_DNA"/>
</dbReference>